<evidence type="ECO:0000256" key="6">
    <source>
        <dbReference type="ARBA" id="ARBA00023157"/>
    </source>
</evidence>
<keyword evidence="5" id="KW-0574">Periplasm</keyword>
<dbReference type="STRING" id="1144748.KS2013_2313"/>
<dbReference type="InterPro" id="IPR023205">
    <property type="entry name" value="DsbA/DsbL"/>
</dbReference>
<gene>
    <name evidence="9" type="ORF">KS2013_2313</name>
</gene>
<evidence type="ECO:0000256" key="2">
    <source>
        <dbReference type="ARBA" id="ARBA00005791"/>
    </source>
</evidence>
<dbReference type="InterPro" id="IPR050824">
    <property type="entry name" value="Thiol_disulfide_DsbA"/>
</dbReference>
<evidence type="ECO:0000256" key="7">
    <source>
        <dbReference type="ARBA" id="ARBA00023284"/>
    </source>
</evidence>
<comment type="subcellular location">
    <subcellularLocation>
        <location evidence="1">Periplasm</location>
    </subcellularLocation>
</comment>
<reference evidence="10" key="1">
    <citation type="submission" date="2015-08" db="EMBL/GenBank/DDBJ databases">
        <authorList>
            <person name="Kim K.M."/>
        </authorList>
    </citation>
    <scope>NUCLEOTIDE SEQUENCE [LARGE SCALE GENOMIC DNA]</scope>
    <source>
        <strain evidence="10">KCTC 23892</strain>
    </source>
</reference>
<dbReference type="InterPro" id="IPR013766">
    <property type="entry name" value="Thioredoxin_domain"/>
</dbReference>
<dbReference type="PROSITE" id="PS51257">
    <property type="entry name" value="PROKAR_LIPOPROTEIN"/>
    <property type="match status" value="1"/>
</dbReference>
<dbReference type="PANTHER" id="PTHR35891">
    <property type="entry name" value="THIOL:DISULFIDE INTERCHANGE PROTEIN DSBA"/>
    <property type="match status" value="1"/>
</dbReference>
<evidence type="ECO:0000256" key="3">
    <source>
        <dbReference type="ARBA" id="ARBA00013831"/>
    </source>
</evidence>
<dbReference type="GO" id="GO:0042597">
    <property type="term" value="C:periplasmic space"/>
    <property type="evidence" value="ECO:0007669"/>
    <property type="project" value="UniProtKB-SubCell"/>
</dbReference>
<dbReference type="KEGG" id="ksd:KS2013_2313"/>
<feature type="domain" description="Thioredoxin" evidence="8">
    <location>
        <begin position="31"/>
        <end position="176"/>
    </location>
</feature>
<dbReference type="PANTHER" id="PTHR35891:SF3">
    <property type="entry name" value="THIOL:DISULFIDE INTERCHANGE PROTEIN DSBL"/>
    <property type="match status" value="1"/>
</dbReference>
<proteinExistence type="inferred from homology"/>
<dbReference type="SUPFAM" id="SSF52833">
    <property type="entry name" value="Thioredoxin-like"/>
    <property type="match status" value="1"/>
</dbReference>
<sequence>MTLTNKLFATLMTLSLALTGCSENDEEQKKDKVTLEAPVYSVKEGVDYTVIAGKEATKEPVVYEFFSYTCPHCYNLEPLMVRWKENDKPDAVTFEQIPVFMAQVSHLTYGYYTAEELKVKDKVHPLIFDEWHRKKNIIRNKEGLIPIFKQVGVSKEEFEAAYNSAAVQAKVDRARQMMREFSIMSFPQLIVNEKFKVTSYENINEMLGTFAIGNTQ</sequence>
<evidence type="ECO:0000256" key="4">
    <source>
        <dbReference type="ARBA" id="ARBA00022729"/>
    </source>
</evidence>
<dbReference type="PROSITE" id="PS51352">
    <property type="entry name" value="THIOREDOXIN_2"/>
    <property type="match status" value="1"/>
</dbReference>
<dbReference type="GO" id="GO:0016491">
    <property type="term" value="F:oxidoreductase activity"/>
    <property type="evidence" value="ECO:0007669"/>
    <property type="project" value="InterPro"/>
</dbReference>
<dbReference type="EMBL" id="CP012418">
    <property type="protein sequence ID" value="AOE51017.1"/>
    <property type="molecule type" value="Genomic_DNA"/>
</dbReference>
<protein>
    <recommendedName>
        <fullName evidence="3">Thiol:disulfide interchange protein DsbA</fullName>
    </recommendedName>
</protein>
<evidence type="ECO:0000256" key="1">
    <source>
        <dbReference type="ARBA" id="ARBA00004418"/>
    </source>
</evidence>
<accession>A0A1B3BE85</accession>
<dbReference type="AlphaFoldDB" id="A0A1B3BE85"/>
<evidence type="ECO:0000313" key="10">
    <source>
        <dbReference type="Proteomes" id="UP000094147"/>
    </source>
</evidence>
<dbReference type="RefSeq" id="WP_068994151.1">
    <property type="nucleotide sequence ID" value="NZ_CP012418.1"/>
</dbReference>
<dbReference type="Gene3D" id="3.40.30.10">
    <property type="entry name" value="Glutaredoxin"/>
    <property type="match status" value="1"/>
</dbReference>
<dbReference type="OrthoDB" id="9784896at2"/>
<keyword evidence="6" id="KW-1015">Disulfide bond</keyword>
<dbReference type="CDD" id="cd03019">
    <property type="entry name" value="DsbA_DsbA"/>
    <property type="match status" value="1"/>
</dbReference>
<keyword evidence="7" id="KW-0676">Redox-active center</keyword>
<dbReference type="InterPro" id="IPR001853">
    <property type="entry name" value="DSBA-like_thioredoxin_dom"/>
</dbReference>
<keyword evidence="10" id="KW-1185">Reference proteome</keyword>
<evidence type="ECO:0000259" key="8">
    <source>
        <dbReference type="PROSITE" id="PS51352"/>
    </source>
</evidence>
<evidence type="ECO:0000313" key="9">
    <source>
        <dbReference type="EMBL" id="AOE51017.1"/>
    </source>
</evidence>
<organism evidence="9 10">
    <name type="scientific">Kangiella sediminilitoris</name>
    <dbReference type="NCBI Taxonomy" id="1144748"/>
    <lineage>
        <taxon>Bacteria</taxon>
        <taxon>Pseudomonadati</taxon>
        <taxon>Pseudomonadota</taxon>
        <taxon>Gammaproteobacteria</taxon>
        <taxon>Kangiellales</taxon>
        <taxon>Kangiellaceae</taxon>
        <taxon>Kangiella</taxon>
    </lineage>
</organism>
<dbReference type="InterPro" id="IPR036249">
    <property type="entry name" value="Thioredoxin-like_sf"/>
</dbReference>
<dbReference type="Proteomes" id="UP000094147">
    <property type="component" value="Chromosome"/>
</dbReference>
<evidence type="ECO:0000256" key="5">
    <source>
        <dbReference type="ARBA" id="ARBA00022764"/>
    </source>
</evidence>
<dbReference type="Pfam" id="PF01323">
    <property type="entry name" value="DSBA"/>
    <property type="match status" value="1"/>
</dbReference>
<comment type="similarity">
    <text evidence="2">Belongs to the thioredoxin family. DsbA subfamily.</text>
</comment>
<keyword evidence="4" id="KW-0732">Signal</keyword>
<name>A0A1B3BE85_9GAMM</name>